<dbReference type="EMBL" id="BAABKQ010000001">
    <property type="protein sequence ID" value="GAA4823875.1"/>
    <property type="molecule type" value="Genomic_DNA"/>
</dbReference>
<reference evidence="4" key="1">
    <citation type="journal article" date="2019" name="Int. J. Syst. Evol. Microbiol.">
        <title>The Global Catalogue of Microorganisms (GCM) 10K type strain sequencing project: providing services to taxonomists for standard genome sequencing and annotation.</title>
        <authorList>
            <consortium name="The Broad Institute Genomics Platform"/>
            <consortium name="The Broad Institute Genome Sequencing Center for Infectious Disease"/>
            <person name="Wu L."/>
            <person name="Ma J."/>
        </authorList>
    </citation>
    <scope>NUCLEOTIDE SEQUENCE [LARGE SCALE GENOMIC DNA]</scope>
    <source>
        <strain evidence="4">JCM 18542</strain>
    </source>
</reference>
<evidence type="ECO:0000313" key="4">
    <source>
        <dbReference type="Proteomes" id="UP001500839"/>
    </source>
</evidence>
<feature type="region of interest" description="Disordered" evidence="1">
    <location>
        <begin position="184"/>
        <end position="203"/>
    </location>
</feature>
<evidence type="ECO:0000256" key="1">
    <source>
        <dbReference type="SAM" id="MobiDB-lite"/>
    </source>
</evidence>
<sequence>MAAMIGPGAPASPSGTTFSGALLSDDAWLARRIADTRRRWGCRDDRTAGTLWWYSAAAVLTDAGPRMLLAHGVAPDPALDRLECTLTEQGYLGAVRAEGVVREPGEYGTALASALSAVIVPLSAVSGASERALWAVASDALAGRALAAGPAAGRLAEACALARRLTVPPLVPARFVDVVPHPDTPPTGRIQRLPADPSSPVPATGRRIVRRCSCCLIFQAPGQAKCVSCPRRRPADRDAALAVWFQSS</sequence>
<accession>A0ABP9D3E2</accession>
<evidence type="ECO:0000259" key="2">
    <source>
        <dbReference type="Pfam" id="PF11575"/>
    </source>
</evidence>
<dbReference type="Proteomes" id="UP001500839">
    <property type="component" value="Unassembled WGS sequence"/>
</dbReference>
<evidence type="ECO:0000313" key="3">
    <source>
        <dbReference type="EMBL" id="GAA4823875.1"/>
    </source>
</evidence>
<feature type="domain" description="Ferric siderophore reductase C-terminal" evidence="2">
    <location>
        <begin position="213"/>
        <end position="231"/>
    </location>
</feature>
<dbReference type="Pfam" id="PF11575">
    <property type="entry name" value="FhuF_C"/>
    <property type="match status" value="1"/>
</dbReference>
<protein>
    <submittedName>
        <fullName evidence="3">(2Fe-2S)-binding protein</fullName>
    </submittedName>
</protein>
<dbReference type="InterPro" id="IPR024726">
    <property type="entry name" value="FhuF_C"/>
</dbReference>
<name>A0ABP9D3E2_9ACTN</name>
<comment type="caution">
    <text evidence="3">The sequence shown here is derived from an EMBL/GenBank/DDBJ whole genome shotgun (WGS) entry which is preliminary data.</text>
</comment>
<keyword evidence="4" id="KW-1185">Reference proteome</keyword>
<proteinExistence type="predicted"/>
<organism evidence="3 4">
    <name type="scientific">Tomitella cavernea</name>
    <dbReference type="NCBI Taxonomy" id="1387982"/>
    <lineage>
        <taxon>Bacteria</taxon>
        <taxon>Bacillati</taxon>
        <taxon>Actinomycetota</taxon>
        <taxon>Actinomycetes</taxon>
        <taxon>Mycobacteriales</taxon>
        <taxon>Tomitella</taxon>
    </lineage>
</organism>
<gene>
    <name evidence="3" type="ORF">GCM10023353_35940</name>
</gene>